<sequence>MTVLSASASSGACASWRISSSASTCLWSVGQHPLLCSSPSRTSHGRRERQIRSEHRGHDTRRALKESSVPPPHTGIGSLSSLISSLEGKPLFTNLTPTSPYLASLECAVAHDPALDANLRAPIAHARTDDAALSGLHDALLAADPRRFRGITATGSGFGGVKVNALPESAWAVDDHSIAD</sequence>
<gene>
    <name evidence="1" type="ORF">FA95DRAFT_87403</name>
</gene>
<evidence type="ECO:0000313" key="1">
    <source>
        <dbReference type="EMBL" id="KAI0045831.1"/>
    </source>
</evidence>
<reference evidence="1" key="1">
    <citation type="submission" date="2021-02" db="EMBL/GenBank/DDBJ databases">
        <authorList>
            <consortium name="DOE Joint Genome Institute"/>
            <person name="Ahrendt S."/>
            <person name="Looney B.P."/>
            <person name="Miyauchi S."/>
            <person name="Morin E."/>
            <person name="Drula E."/>
            <person name="Courty P.E."/>
            <person name="Chicoki N."/>
            <person name="Fauchery L."/>
            <person name="Kohler A."/>
            <person name="Kuo A."/>
            <person name="Labutti K."/>
            <person name="Pangilinan J."/>
            <person name="Lipzen A."/>
            <person name="Riley R."/>
            <person name="Andreopoulos W."/>
            <person name="He G."/>
            <person name="Johnson J."/>
            <person name="Barry K.W."/>
            <person name="Grigoriev I.V."/>
            <person name="Nagy L."/>
            <person name="Hibbett D."/>
            <person name="Henrissat B."/>
            <person name="Matheny P.B."/>
            <person name="Labbe J."/>
            <person name="Martin F."/>
        </authorList>
    </citation>
    <scope>NUCLEOTIDE SEQUENCE</scope>
    <source>
        <strain evidence="1">FP105234-sp</strain>
    </source>
</reference>
<organism evidence="1 2">
    <name type="scientific">Auriscalpium vulgare</name>
    <dbReference type="NCBI Taxonomy" id="40419"/>
    <lineage>
        <taxon>Eukaryota</taxon>
        <taxon>Fungi</taxon>
        <taxon>Dikarya</taxon>
        <taxon>Basidiomycota</taxon>
        <taxon>Agaricomycotina</taxon>
        <taxon>Agaricomycetes</taxon>
        <taxon>Russulales</taxon>
        <taxon>Auriscalpiaceae</taxon>
        <taxon>Auriscalpium</taxon>
    </lineage>
</organism>
<comment type="caution">
    <text evidence="1">The sequence shown here is derived from an EMBL/GenBank/DDBJ whole genome shotgun (WGS) entry which is preliminary data.</text>
</comment>
<protein>
    <submittedName>
        <fullName evidence="1">Uncharacterized protein</fullName>
    </submittedName>
</protein>
<proteinExistence type="predicted"/>
<dbReference type="Proteomes" id="UP000814033">
    <property type="component" value="Unassembled WGS sequence"/>
</dbReference>
<dbReference type="EMBL" id="MU275941">
    <property type="protein sequence ID" value="KAI0045831.1"/>
    <property type="molecule type" value="Genomic_DNA"/>
</dbReference>
<evidence type="ECO:0000313" key="2">
    <source>
        <dbReference type="Proteomes" id="UP000814033"/>
    </source>
</evidence>
<keyword evidence="2" id="KW-1185">Reference proteome</keyword>
<reference evidence="1" key="2">
    <citation type="journal article" date="2022" name="New Phytol.">
        <title>Evolutionary transition to the ectomycorrhizal habit in the genomes of a hyperdiverse lineage of mushroom-forming fungi.</title>
        <authorList>
            <person name="Looney B."/>
            <person name="Miyauchi S."/>
            <person name="Morin E."/>
            <person name="Drula E."/>
            <person name="Courty P.E."/>
            <person name="Kohler A."/>
            <person name="Kuo A."/>
            <person name="LaButti K."/>
            <person name="Pangilinan J."/>
            <person name="Lipzen A."/>
            <person name="Riley R."/>
            <person name="Andreopoulos W."/>
            <person name="He G."/>
            <person name="Johnson J."/>
            <person name="Nolan M."/>
            <person name="Tritt A."/>
            <person name="Barry K.W."/>
            <person name="Grigoriev I.V."/>
            <person name="Nagy L.G."/>
            <person name="Hibbett D."/>
            <person name="Henrissat B."/>
            <person name="Matheny P.B."/>
            <person name="Labbe J."/>
            <person name="Martin F.M."/>
        </authorList>
    </citation>
    <scope>NUCLEOTIDE SEQUENCE</scope>
    <source>
        <strain evidence="1">FP105234-sp</strain>
    </source>
</reference>
<accession>A0ACB8RQ31</accession>
<name>A0ACB8RQ31_9AGAM</name>